<dbReference type="AlphaFoldDB" id="A0A1X0NVH2"/>
<accession>A0A1X0NVH2</accession>
<dbReference type="RefSeq" id="XP_028882549.1">
    <property type="nucleotide sequence ID" value="XM_029025993.1"/>
</dbReference>
<dbReference type="GeneID" id="39985773"/>
<evidence type="ECO:0000313" key="2">
    <source>
        <dbReference type="Proteomes" id="UP000192257"/>
    </source>
</evidence>
<sequence length="296" mass="33171">MRSFLRLTLCSVGARLPCLRRGGGVHDDTVRWCRSTPPPTVVLPDMLDMDEEMAVSVHRPYSEDEASQQAATRRFLRALITTPDEQEWKDMLSAAIRLNTWREHHIRAVVRSVHQTQYDDDCNSKALTAGGRFKHTGSTPAKRLQRAVGVVQTAVDEGYQAAPESVHTLLVVLLRAASTVPSIAASATTGVTMDQQKQVSQPPLTTHAAVWQFLAWMERNNYHIMTAEVLQGLERVVDDVAQEDATQKRSGSVRQNRLEYLRRERDGLYCADPSQLLCREKCRGAPPVTMPNDARK</sequence>
<keyword evidence="1" id="KW-0346">Stress response</keyword>
<gene>
    <name evidence="1" type="ORF">TM35_000161210</name>
</gene>
<comment type="caution">
    <text evidence="1">The sequence shown here is derived from an EMBL/GenBank/DDBJ whole genome shotgun (WGS) entry which is preliminary data.</text>
</comment>
<proteinExistence type="predicted"/>
<keyword evidence="2" id="KW-1185">Reference proteome</keyword>
<organism evidence="1 2">
    <name type="scientific">Trypanosoma theileri</name>
    <dbReference type="NCBI Taxonomy" id="67003"/>
    <lineage>
        <taxon>Eukaryota</taxon>
        <taxon>Discoba</taxon>
        <taxon>Euglenozoa</taxon>
        <taxon>Kinetoplastea</taxon>
        <taxon>Metakinetoplastina</taxon>
        <taxon>Trypanosomatida</taxon>
        <taxon>Trypanosomatidae</taxon>
        <taxon>Trypanosoma</taxon>
    </lineage>
</organism>
<name>A0A1X0NVH2_9TRYP</name>
<dbReference type="Proteomes" id="UP000192257">
    <property type="component" value="Unassembled WGS sequence"/>
</dbReference>
<evidence type="ECO:0000313" key="1">
    <source>
        <dbReference type="EMBL" id="ORC88483.1"/>
    </source>
</evidence>
<dbReference type="OrthoDB" id="242701at2759"/>
<dbReference type="VEuPathDB" id="TriTrypDB:TM35_000161210"/>
<dbReference type="EMBL" id="NBCO01000016">
    <property type="protein sequence ID" value="ORC88483.1"/>
    <property type="molecule type" value="Genomic_DNA"/>
</dbReference>
<reference evidence="1 2" key="1">
    <citation type="submission" date="2017-03" db="EMBL/GenBank/DDBJ databases">
        <title>An alternative strategy for trypanosome survival in the mammalian bloodstream revealed through genome and transcriptome analysis of the ubiquitous bovine parasite Trypanosoma (Megatrypanum) theileri.</title>
        <authorList>
            <person name="Kelly S."/>
            <person name="Ivens A."/>
            <person name="Mott A."/>
            <person name="O'Neill E."/>
            <person name="Emms D."/>
            <person name="Macleod O."/>
            <person name="Voorheis P."/>
            <person name="Matthews J."/>
            <person name="Matthews K."/>
            <person name="Carrington M."/>
        </authorList>
    </citation>
    <scope>NUCLEOTIDE SEQUENCE [LARGE SCALE GENOMIC DNA]</scope>
    <source>
        <strain evidence="1">Edinburgh</strain>
    </source>
</reference>
<protein>
    <submittedName>
        <fullName evidence="1">Heat shock protein-like protein</fullName>
    </submittedName>
</protein>